<dbReference type="AlphaFoldDB" id="A0A7S0TBD4"/>
<feature type="compositionally biased region" description="Basic and acidic residues" evidence="2">
    <location>
        <begin position="1"/>
        <end position="25"/>
    </location>
</feature>
<feature type="coiled-coil region" evidence="1">
    <location>
        <begin position="605"/>
        <end position="641"/>
    </location>
</feature>
<evidence type="ECO:0000313" key="3">
    <source>
        <dbReference type="EMBL" id="CAD8729555.1"/>
    </source>
</evidence>
<protein>
    <submittedName>
        <fullName evidence="3">Uncharacterized protein</fullName>
    </submittedName>
</protein>
<name>A0A7S0TBD4_9STRA</name>
<sequence length="641" mass="69897">MNIQTVREDKHGHFISDDDDGGSRSDEDDTQFDDEFDDLHSRESFNSPQQAAFDAKLHEQYHTMMSMTLELVRDVTIVKKNDEVLTSYGTGVLLTRNGTNGSMEIQLPFGAKLYHRQPEMVHKIISPDQYEEAMEHLEEVRKLGLAAQSQQWNVPIIDEVCVACLFDKPYCNTASGGKDKNTTIASQNAKKLSKEEAIEKGKRNRRSWFGRLSSASTSTVESKSKVAAPLSKESNGMLKKKRKTTRTKFCDVCGNPVCSKHISPAAPGNQFRMCADCQFDFAQMFETTSSNKMTQSGINSNLLDLDHIPQLTQSLDRLLTYYTRMALNLTFCVPNLKELAGRLTAKHRTNAKISLGTGGISFVGAALGVAGTAALLTPAGPALLLAAVATSASSAAIQGGQAGYNALFNMSLKEANQLADRIVGWHGLCIGILDALEQLRQTLLQQVLAITNKSGDDVVADKNNGDNGETNAKRMKQQEKDALLLSQILNSRSHVSGADKKSTADQSLEVLNTLALGTYHTTRNGLTGVGLTASMGASYSQMLNASIQTIPVVGGAFSLGCMAMDASQIASTFNKLQKPAAKAVALHQVEDSFFTQMPVTIKYEVEALLGAVNDLKERQQEAQMNQQQNLIEQELEELNNI</sequence>
<keyword evidence="1" id="KW-0175">Coiled coil</keyword>
<accession>A0A7S0TBD4</accession>
<proteinExistence type="predicted"/>
<gene>
    <name evidence="3" type="ORF">PDEL0327_LOCUS1048</name>
</gene>
<dbReference type="EMBL" id="HBFG01001382">
    <property type="protein sequence ID" value="CAD8729555.1"/>
    <property type="molecule type" value="Transcribed_RNA"/>
</dbReference>
<evidence type="ECO:0000256" key="1">
    <source>
        <dbReference type="SAM" id="Coils"/>
    </source>
</evidence>
<feature type="region of interest" description="Disordered" evidence="2">
    <location>
        <begin position="1"/>
        <end position="34"/>
    </location>
</feature>
<evidence type="ECO:0000256" key="2">
    <source>
        <dbReference type="SAM" id="MobiDB-lite"/>
    </source>
</evidence>
<reference evidence="3" key="1">
    <citation type="submission" date="2021-01" db="EMBL/GenBank/DDBJ databases">
        <authorList>
            <person name="Corre E."/>
            <person name="Pelletier E."/>
            <person name="Niang G."/>
            <person name="Scheremetjew M."/>
            <person name="Finn R."/>
            <person name="Kale V."/>
            <person name="Holt S."/>
            <person name="Cochrane G."/>
            <person name="Meng A."/>
            <person name="Brown T."/>
            <person name="Cohen L."/>
        </authorList>
    </citation>
    <scope>NUCLEOTIDE SEQUENCE</scope>
    <source>
        <strain evidence="3">B596</strain>
    </source>
</reference>
<organism evidence="3">
    <name type="scientific">Pseudo-nitzschia delicatissima</name>
    <dbReference type="NCBI Taxonomy" id="44447"/>
    <lineage>
        <taxon>Eukaryota</taxon>
        <taxon>Sar</taxon>
        <taxon>Stramenopiles</taxon>
        <taxon>Ochrophyta</taxon>
        <taxon>Bacillariophyta</taxon>
        <taxon>Bacillariophyceae</taxon>
        <taxon>Bacillariophycidae</taxon>
        <taxon>Bacillariales</taxon>
        <taxon>Bacillariaceae</taxon>
        <taxon>Pseudo-nitzschia</taxon>
    </lineage>
</organism>